<dbReference type="Gene3D" id="3.30.70.100">
    <property type="match status" value="1"/>
</dbReference>
<evidence type="ECO:0000313" key="2">
    <source>
        <dbReference type="Proteomes" id="UP000252100"/>
    </source>
</evidence>
<dbReference type="AlphaFoldDB" id="A0A345BW07"/>
<organism evidence="1 2">
    <name type="scientific">Salicibibacter kimchii</name>
    <dbReference type="NCBI Taxonomy" id="2099786"/>
    <lineage>
        <taxon>Bacteria</taxon>
        <taxon>Bacillati</taxon>
        <taxon>Bacillota</taxon>
        <taxon>Bacilli</taxon>
        <taxon>Bacillales</taxon>
        <taxon>Bacillaceae</taxon>
        <taxon>Salicibibacter</taxon>
    </lineage>
</organism>
<proteinExistence type="predicted"/>
<name>A0A345BW07_9BACI</name>
<dbReference type="SUPFAM" id="SSF55008">
    <property type="entry name" value="HMA, heavy metal-associated domain"/>
    <property type="match status" value="1"/>
</dbReference>
<dbReference type="CDD" id="cd00371">
    <property type="entry name" value="HMA"/>
    <property type="match status" value="1"/>
</dbReference>
<sequence length="36" mass="4124">MKKGLSKLDGVEKADVNLALEKINVRFNPMRTLAWH</sequence>
<reference evidence="1 2" key="1">
    <citation type="journal article" date="2018" name="J. Microbiol.">
        <title>Salicibibacter kimchii gen. nov., sp. nov., a moderately halophilic and alkalitolerant bacterium in the family Bacillaceae, isolated from kimchi.</title>
        <authorList>
            <person name="Jang J.Y."/>
            <person name="Oh Y.J."/>
            <person name="Lim S.K."/>
            <person name="Park H.K."/>
            <person name="Lee C."/>
            <person name="Kim J.Y."/>
            <person name="Lee M.A."/>
            <person name="Choi H.J."/>
        </authorList>
    </citation>
    <scope>NUCLEOTIDE SEQUENCE [LARGE SCALE GENOMIC DNA]</scope>
    <source>
        <strain evidence="1 2">NKC1-1</strain>
    </source>
</reference>
<dbReference type="InterPro" id="IPR006121">
    <property type="entry name" value="HMA_dom"/>
</dbReference>
<evidence type="ECO:0000313" key="1">
    <source>
        <dbReference type="EMBL" id="AXF55138.1"/>
    </source>
</evidence>
<dbReference type="Proteomes" id="UP000252100">
    <property type="component" value="Chromosome"/>
</dbReference>
<dbReference type="GO" id="GO:0046872">
    <property type="term" value="F:metal ion binding"/>
    <property type="evidence" value="ECO:0007669"/>
    <property type="project" value="InterPro"/>
</dbReference>
<dbReference type="InterPro" id="IPR036163">
    <property type="entry name" value="HMA_dom_sf"/>
</dbReference>
<accession>A0A345BW07</accession>
<dbReference type="EMBL" id="CP031092">
    <property type="protein sequence ID" value="AXF55138.1"/>
    <property type="molecule type" value="Genomic_DNA"/>
</dbReference>
<gene>
    <name evidence="1" type="ORF">DT065_03295</name>
</gene>
<dbReference type="KEGG" id="rue:DT065_03295"/>
<protein>
    <submittedName>
        <fullName evidence="1">Heavy-metal-associated domain-containing protein</fullName>
    </submittedName>
</protein>
<keyword evidence="2" id="KW-1185">Reference proteome</keyword>